<proteinExistence type="predicted"/>
<dbReference type="InterPro" id="IPR011006">
    <property type="entry name" value="CheY-like_superfamily"/>
</dbReference>
<dbReference type="Proteomes" id="UP000196708">
    <property type="component" value="Chromosome 1"/>
</dbReference>
<name>A0A1Z2SB68_VIBGA</name>
<evidence type="ECO:0000313" key="1">
    <source>
        <dbReference type="EMBL" id="ASA54371.1"/>
    </source>
</evidence>
<dbReference type="AlphaFoldDB" id="A0A1Z2SB68"/>
<reference evidence="1" key="1">
    <citation type="submission" date="2016-12" db="EMBL/GenBank/DDBJ databases">
        <authorList>
            <person name="Song W.-J."/>
            <person name="Kurnit D.M."/>
        </authorList>
    </citation>
    <scope>NUCLEOTIDE SEQUENCE [LARGE SCALE GENOMIC DNA]</scope>
    <source>
        <strain evidence="1">ATCC 43942</strain>
    </source>
</reference>
<organism evidence="1">
    <name type="scientific">Vibrio gazogenes</name>
    <dbReference type="NCBI Taxonomy" id="687"/>
    <lineage>
        <taxon>Bacteria</taxon>
        <taxon>Pseudomonadati</taxon>
        <taxon>Pseudomonadota</taxon>
        <taxon>Gammaproteobacteria</taxon>
        <taxon>Vibrionales</taxon>
        <taxon>Vibrionaceae</taxon>
        <taxon>Vibrio</taxon>
    </lineage>
</organism>
<gene>
    <name evidence="1" type="ORF">BSQ33_00595</name>
</gene>
<sequence length="74" mass="8080">MVLMSGLISNRIASDVNVKVIGLSPEKIEFTITEHQRYLEQIDGFEVVGIATNRVEAEVQLSLLAPDLILLDGG</sequence>
<dbReference type="EMBL" id="CP018835">
    <property type="protein sequence ID" value="ASA54371.1"/>
    <property type="molecule type" value="Genomic_DNA"/>
</dbReference>
<protein>
    <submittedName>
        <fullName evidence="1">Uncharacterized protein</fullName>
    </submittedName>
</protein>
<dbReference type="SUPFAM" id="SSF52172">
    <property type="entry name" value="CheY-like"/>
    <property type="match status" value="1"/>
</dbReference>
<dbReference type="KEGG" id="vga:BSQ33_00595"/>
<accession>A0A1Z2SB68</accession>